<name>A0A8C1N4P5_CYPCA</name>
<sequence length="84" mass="9954">MASVEYLLLRSLKELVRDELREFQWRLQKDHEHISKSDMEDTDRFTTVDMLMNFFGAQEAVTITVSILRKMKQNHLAEQLQGNV</sequence>
<dbReference type="Gene3D" id="1.10.533.10">
    <property type="entry name" value="Death Domain, Fas"/>
    <property type="match status" value="1"/>
</dbReference>
<feature type="domain" description="Pyrin" evidence="1">
    <location>
        <begin position="1"/>
        <end position="84"/>
    </location>
</feature>
<organism evidence="2 3">
    <name type="scientific">Cyprinus carpio</name>
    <name type="common">Common carp</name>
    <dbReference type="NCBI Taxonomy" id="7962"/>
    <lineage>
        <taxon>Eukaryota</taxon>
        <taxon>Metazoa</taxon>
        <taxon>Chordata</taxon>
        <taxon>Craniata</taxon>
        <taxon>Vertebrata</taxon>
        <taxon>Euteleostomi</taxon>
        <taxon>Actinopterygii</taxon>
        <taxon>Neopterygii</taxon>
        <taxon>Teleostei</taxon>
        <taxon>Ostariophysi</taxon>
        <taxon>Cypriniformes</taxon>
        <taxon>Cyprinidae</taxon>
        <taxon>Cyprininae</taxon>
        <taxon>Cyprinus</taxon>
    </lineage>
</organism>
<dbReference type="SMART" id="SM01289">
    <property type="entry name" value="PYRIN"/>
    <property type="match status" value="1"/>
</dbReference>
<protein>
    <submittedName>
        <fullName evidence="2">Si:dkey-84h14.4</fullName>
    </submittedName>
</protein>
<evidence type="ECO:0000259" key="1">
    <source>
        <dbReference type="PROSITE" id="PS50824"/>
    </source>
</evidence>
<evidence type="ECO:0000313" key="2">
    <source>
        <dbReference type="Ensembl" id="ENSCCRP00010084838.1"/>
    </source>
</evidence>
<keyword evidence="3" id="KW-1185">Reference proteome</keyword>
<dbReference type="Ensembl" id="ENSCCRT00010094102.1">
    <property type="protein sequence ID" value="ENSCCRP00010084838.1"/>
    <property type="gene ID" value="ENSCCRG00010037044.1"/>
</dbReference>
<dbReference type="SUPFAM" id="SSF47986">
    <property type="entry name" value="DEATH domain"/>
    <property type="match status" value="1"/>
</dbReference>
<reference evidence="2" key="2">
    <citation type="submission" date="2025-09" db="UniProtKB">
        <authorList>
            <consortium name="Ensembl"/>
        </authorList>
    </citation>
    <scope>IDENTIFICATION</scope>
</reference>
<reference evidence="2" key="1">
    <citation type="submission" date="2025-08" db="UniProtKB">
        <authorList>
            <consortium name="Ensembl"/>
        </authorList>
    </citation>
    <scope>IDENTIFICATION</scope>
</reference>
<dbReference type="Proteomes" id="UP000694427">
    <property type="component" value="Unplaced"/>
</dbReference>
<proteinExistence type="predicted"/>
<dbReference type="AlphaFoldDB" id="A0A8C1N4P5"/>
<dbReference type="InterPro" id="IPR004020">
    <property type="entry name" value="DAPIN"/>
</dbReference>
<dbReference type="PROSITE" id="PS50824">
    <property type="entry name" value="DAPIN"/>
    <property type="match status" value="1"/>
</dbReference>
<evidence type="ECO:0000313" key="3">
    <source>
        <dbReference type="Proteomes" id="UP000694427"/>
    </source>
</evidence>
<dbReference type="InterPro" id="IPR011029">
    <property type="entry name" value="DEATH-like_dom_sf"/>
</dbReference>
<dbReference type="Pfam" id="PF02758">
    <property type="entry name" value="PYRIN"/>
    <property type="match status" value="1"/>
</dbReference>
<accession>A0A8C1N4P5</accession>